<comment type="caution">
    <text evidence="10">The sequence shown here is derived from an EMBL/GenBank/DDBJ whole genome shotgun (WGS) entry which is preliminary data.</text>
</comment>
<comment type="subcellular location">
    <subcellularLocation>
        <location evidence="1 8">Cell membrane</location>
        <topology evidence="1 8">Multi-pass membrane protein</topology>
    </subcellularLocation>
</comment>
<dbReference type="Pfam" id="PF00528">
    <property type="entry name" value="BPD_transp_1"/>
    <property type="match status" value="1"/>
</dbReference>
<evidence type="ECO:0000256" key="7">
    <source>
        <dbReference type="ARBA" id="ARBA00023136"/>
    </source>
</evidence>
<dbReference type="PROSITE" id="PS50928">
    <property type="entry name" value="ABC_TM1"/>
    <property type="match status" value="1"/>
</dbReference>
<dbReference type="SUPFAM" id="SSF161098">
    <property type="entry name" value="MetI-like"/>
    <property type="match status" value="1"/>
</dbReference>
<feature type="transmembrane region" description="Helical" evidence="8">
    <location>
        <begin position="254"/>
        <end position="275"/>
    </location>
</feature>
<evidence type="ECO:0000256" key="4">
    <source>
        <dbReference type="ARBA" id="ARBA00022475"/>
    </source>
</evidence>
<keyword evidence="5 8" id="KW-0812">Transmembrane</keyword>
<keyword evidence="6 8" id="KW-1133">Transmembrane helix</keyword>
<evidence type="ECO:0000256" key="2">
    <source>
        <dbReference type="ARBA" id="ARBA00007069"/>
    </source>
</evidence>
<dbReference type="RefSeq" id="WP_209336768.1">
    <property type="nucleotide sequence ID" value="NZ_JAGIYY010000009.1"/>
</dbReference>
<feature type="transmembrane region" description="Helical" evidence="8">
    <location>
        <begin position="75"/>
        <end position="95"/>
    </location>
</feature>
<evidence type="ECO:0000256" key="1">
    <source>
        <dbReference type="ARBA" id="ARBA00004651"/>
    </source>
</evidence>
<name>A0A8J7UIY4_9HYPH</name>
<keyword evidence="3 8" id="KW-0813">Transport</keyword>
<dbReference type="GO" id="GO:0005886">
    <property type="term" value="C:plasma membrane"/>
    <property type="evidence" value="ECO:0007669"/>
    <property type="project" value="UniProtKB-SubCell"/>
</dbReference>
<dbReference type="EMBL" id="JAGIYY010000009">
    <property type="protein sequence ID" value="MBP0440734.1"/>
    <property type="molecule type" value="Genomic_DNA"/>
</dbReference>
<evidence type="ECO:0000256" key="3">
    <source>
        <dbReference type="ARBA" id="ARBA00022448"/>
    </source>
</evidence>
<accession>A0A8J7UIY4</accession>
<protein>
    <submittedName>
        <fullName evidence="10">ABC transporter permease</fullName>
    </submittedName>
</protein>
<evidence type="ECO:0000256" key="8">
    <source>
        <dbReference type="RuleBase" id="RU363032"/>
    </source>
</evidence>
<evidence type="ECO:0000313" key="10">
    <source>
        <dbReference type="EMBL" id="MBP0440734.1"/>
    </source>
</evidence>
<dbReference type="PANTHER" id="PTHR42929:SF5">
    <property type="entry name" value="ABC TRANSPORTER PERMEASE PROTEIN"/>
    <property type="match status" value="1"/>
</dbReference>
<dbReference type="InterPro" id="IPR035906">
    <property type="entry name" value="MetI-like_sf"/>
</dbReference>
<evidence type="ECO:0000259" key="9">
    <source>
        <dbReference type="PROSITE" id="PS50928"/>
    </source>
</evidence>
<dbReference type="CDD" id="cd06261">
    <property type="entry name" value="TM_PBP2"/>
    <property type="match status" value="1"/>
</dbReference>
<organism evidence="10 11">
    <name type="scientific">Tianweitania sediminis</name>
    <dbReference type="NCBI Taxonomy" id="1502156"/>
    <lineage>
        <taxon>Bacteria</taxon>
        <taxon>Pseudomonadati</taxon>
        <taxon>Pseudomonadota</taxon>
        <taxon>Alphaproteobacteria</taxon>
        <taxon>Hyphomicrobiales</taxon>
        <taxon>Phyllobacteriaceae</taxon>
        <taxon>Tianweitania</taxon>
    </lineage>
</organism>
<evidence type="ECO:0000313" key="11">
    <source>
        <dbReference type="Proteomes" id="UP000666240"/>
    </source>
</evidence>
<feature type="domain" description="ABC transmembrane type-1" evidence="9">
    <location>
        <begin position="69"/>
        <end position="275"/>
    </location>
</feature>
<dbReference type="Gene3D" id="1.10.3720.10">
    <property type="entry name" value="MetI-like"/>
    <property type="match status" value="1"/>
</dbReference>
<dbReference type="AlphaFoldDB" id="A0A8J7UIY4"/>
<reference evidence="10" key="1">
    <citation type="submission" date="2021-03" db="EMBL/GenBank/DDBJ databases">
        <title>Genome sequencing and assembly of Tianweitania sediminis.</title>
        <authorList>
            <person name="Chhetri G."/>
        </authorList>
    </citation>
    <scope>NUCLEOTIDE SEQUENCE</scope>
    <source>
        <strain evidence="10">Z8</strain>
    </source>
</reference>
<evidence type="ECO:0000256" key="5">
    <source>
        <dbReference type="ARBA" id="ARBA00022692"/>
    </source>
</evidence>
<evidence type="ECO:0000256" key="6">
    <source>
        <dbReference type="ARBA" id="ARBA00022989"/>
    </source>
</evidence>
<proteinExistence type="inferred from homology"/>
<gene>
    <name evidence="10" type="ORF">J5Y06_18960</name>
</gene>
<sequence>MKGPGFFEADGRQMSKGAILLLMGPFFLLVFVAFLYPLGNLLSISVLEPTPTLANYERVFDNPIYATVLLRTFRIALLVSILSLVLSLPVAVLMANSRGPKAVLITACILLPFWSSVLVRTAAWAILLQRNGMVNGFLQAIGLTSEPLRLLYTQGAVVVAMTHVLMPFMVLPIYGALRNIPPAYNRAAAICGAGPLRTFWEVTLPLAMPGIIGGFILVFLTALGYFITPSLLGSPQEMMIATLISQQMRENLDWPFAAALVGVLTLIVTVITLIFSKVFQFDRMMGGRA</sequence>
<feature type="transmembrane region" description="Helical" evidence="8">
    <location>
        <begin position="20"/>
        <end position="39"/>
    </location>
</feature>
<dbReference type="InterPro" id="IPR000515">
    <property type="entry name" value="MetI-like"/>
</dbReference>
<feature type="transmembrane region" description="Helical" evidence="8">
    <location>
        <begin position="206"/>
        <end position="227"/>
    </location>
</feature>
<comment type="similarity">
    <text evidence="2">Belongs to the binding-protein-dependent transport system permease family. CysTW subfamily.</text>
</comment>
<keyword evidence="11" id="KW-1185">Reference proteome</keyword>
<dbReference type="GO" id="GO:0055085">
    <property type="term" value="P:transmembrane transport"/>
    <property type="evidence" value="ECO:0007669"/>
    <property type="project" value="InterPro"/>
</dbReference>
<dbReference type="Proteomes" id="UP000666240">
    <property type="component" value="Unassembled WGS sequence"/>
</dbReference>
<keyword evidence="7 8" id="KW-0472">Membrane</keyword>
<dbReference type="PANTHER" id="PTHR42929">
    <property type="entry name" value="INNER MEMBRANE ABC TRANSPORTER PERMEASE PROTEIN YDCU-RELATED-RELATED"/>
    <property type="match status" value="1"/>
</dbReference>
<feature type="transmembrane region" description="Helical" evidence="8">
    <location>
        <begin position="102"/>
        <end position="127"/>
    </location>
</feature>
<keyword evidence="4" id="KW-1003">Cell membrane</keyword>
<feature type="transmembrane region" description="Helical" evidence="8">
    <location>
        <begin position="155"/>
        <end position="177"/>
    </location>
</feature>